<dbReference type="InterPro" id="IPR012001">
    <property type="entry name" value="Thiamin_PyroP_enz_TPP-bd_dom"/>
</dbReference>
<dbReference type="PANTHER" id="PTHR43452">
    <property type="entry name" value="PYRUVATE DECARBOXYLASE"/>
    <property type="match status" value="1"/>
</dbReference>
<dbReference type="SUPFAM" id="SSF52518">
    <property type="entry name" value="Thiamin diphosphate-binding fold (THDP-binding)"/>
    <property type="match status" value="1"/>
</dbReference>
<dbReference type="GO" id="GO:0030976">
    <property type="term" value="F:thiamine pyrophosphate binding"/>
    <property type="evidence" value="ECO:0007669"/>
    <property type="project" value="InterPro"/>
</dbReference>
<feature type="compositionally biased region" description="Low complexity" evidence="12">
    <location>
        <begin position="146"/>
        <end position="155"/>
    </location>
</feature>
<protein>
    <recommendedName>
        <fullName evidence="6">pyruvate decarboxylase</fullName>
        <ecNumber evidence="6">4.1.1.1</ecNumber>
    </recommendedName>
</protein>
<evidence type="ECO:0000256" key="12">
    <source>
        <dbReference type="SAM" id="MobiDB-lite"/>
    </source>
</evidence>
<feature type="region of interest" description="Disordered" evidence="12">
    <location>
        <begin position="146"/>
        <end position="169"/>
    </location>
</feature>
<sequence>METTGGGGSPKEAVVPSAASGDTTLGRHLAHRLVQVGVSNVFAMPGDLNLTLLDHLIAEPGLHIVGCCNELNAGYAADGYAWARGVGACTVTFTVRGQLLHGRRRRSHRFWNQVTGDEAGAAFRNQECAGAAPSLPSAVARRSGSVVVDGGSASPSSPPSPSSETTASWDRHAVCSEPVALTNLNFKQEGNNVESAAAGCPEEPGHGCLVTVTTTRGRRATTSAATAADARGRALLASWRRGRRVMSARPPLLVGLWLVSSPYGDVDLLVETPTPAGPWHAARGEVKLSIAFAAAAPSLVSKYAPPRCHPSRMWGHLAIANRPSSRPCVRVRREVATTGTTGMEARVAPHTLSAA</sequence>
<evidence type="ECO:0000256" key="8">
    <source>
        <dbReference type="ARBA" id="ARBA00022793"/>
    </source>
</evidence>
<accession>Q9AV51</accession>
<dbReference type="Gene3D" id="3.40.50.970">
    <property type="match status" value="1"/>
</dbReference>
<evidence type="ECO:0000256" key="11">
    <source>
        <dbReference type="ARBA" id="ARBA00023239"/>
    </source>
</evidence>
<reference evidence="15" key="1">
    <citation type="journal article" date="2005" name="Nature">
        <title>The map-based sequence of the rice genome.</title>
        <authorList>
            <consortium name="International rice genome sequencing project (IRGSP)"/>
            <person name="Matsumoto T."/>
            <person name="Wu J."/>
            <person name="Kanamori H."/>
            <person name="Katayose Y."/>
            <person name="Fujisawa M."/>
            <person name="Namiki N."/>
            <person name="Mizuno H."/>
            <person name="Yamamoto K."/>
            <person name="Antonio B.A."/>
            <person name="Baba T."/>
            <person name="Sakata K."/>
            <person name="Nagamura Y."/>
            <person name="Aoki H."/>
            <person name="Arikawa K."/>
            <person name="Arita K."/>
            <person name="Bito T."/>
            <person name="Chiden Y."/>
            <person name="Fujitsuka N."/>
            <person name="Fukunaka R."/>
            <person name="Hamada M."/>
            <person name="Harada C."/>
            <person name="Hayashi A."/>
            <person name="Hijishita S."/>
            <person name="Honda M."/>
            <person name="Hosokawa S."/>
            <person name="Ichikawa Y."/>
            <person name="Idonuma A."/>
            <person name="Iijima M."/>
            <person name="Ikeda M."/>
            <person name="Ikeno M."/>
            <person name="Ito K."/>
            <person name="Ito S."/>
            <person name="Ito T."/>
            <person name="Ito Y."/>
            <person name="Ito Y."/>
            <person name="Iwabuchi A."/>
            <person name="Kamiya K."/>
            <person name="Karasawa W."/>
            <person name="Kurita K."/>
            <person name="Katagiri S."/>
            <person name="Kikuta A."/>
            <person name="Kobayashi H."/>
            <person name="Kobayashi N."/>
            <person name="Machita K."/>
            <person name="Maehara T."/>
            <person name="Masukawa M."/>
            <person name="Mizubayashi T."/>
            <person name="Mukai Y."/>
            <person name="Nagasaki H."/>
            <person name="Nagata Y."/>
            <person name="Naito S."/>
            <person name="Nakashima M."/>
            <person name="Nakama Y."/>
            <person name="Nakamichi Y."/>
            <person name="Nakamura M."/>
            <person name="Meguro A."/>
            <person name="Negishi M."/>
            <person name="Ohta I."/>
            <person name="Ohta T."/>
            <person name="Okamoto M."/>
            <person name="Ono N."/>
            <person name="Saji S."/>
            <person name="Sakaguchi M."/>
            <person name="Sakai K."/>
            <person name="Shibata M."/>
            <person name="Shimokawa T."/>
            <person name="Song J."/>
            <person name="Takazaki Y."/>
            <person name="Terasawa K."/>
            <person name="Tsugane M."/>
            <person name="Tsuji K."/>
            <person name="Ueda S."/>
            <person name="Waki K."/>
            <person name="Yamagata H."/>
            <person name="Yamamoto M."/>
            <person name="Yamamoto S."/>
            <person name="Yamane H."/>
            <person name="Yoshiki S."/>
            <person name="Yoshihara R."/>
            <person name="Yukawa K."/>
            <person name="Zhong H."/>
            <person name="Yano M."/>
            <person name="Yuan Q."/>
            <person name="Ouyang S."/>
            <person name="Liu J."/>
            <person name="Jones K.M."/>
            <person name="Gansberger K."/>
            <person name="Moffat K."/>
            <person name="Hill J."/>
            <person name="Bera J."/>
            <person name="Fadrosh D."/>
            <person name="Jin S."/>
            <person name="Johri S."/>
            <person name="Kim M."/>
            <person name="Overton L."/>
            <person name="Reardon M."/>
            <person name="Tsitrin T."/>
            <person name="Vuong H."/>
            <person name="Weaver B."/>
            <person name="Ciecko A."/>
            <person name="Tallon L."/>
            <person name="Jackson J."/>
            <person name="Pai G."/>
            <person name="Aken S.V."/>
            <person name="Utterback T."/>
            <person name="Reidmuller S."/>
            <person name="Feldblyum T."/>
            <person name="Hsiao J."/>
            <person name="Zismann V."/>
            <person name="Iobst S."/>
            <person name="de Vazeille A.R."/>
            <person name="Buell C.R."/>
            <person name="Ying K."/>
            <person name="Li Y."/>
            <person name="Lu T."/>
            <person name="Huang Y."/>
            <person name="Zhao Q."/>
            <person name="Feng Q."/>
            <person name="Zhang L."/>
            <person name="Zhu J."/>
            <person name="Weng Q."/>
            <person name="Mu J."/>
            <person name="Lu Y."/>
            <person name="Fan D."/>
            <person name="Liu Y."/>
            <person name="Guan J."/>
            <person name="Zhang Y."/>
            <person name="Yu S."/>
            <person name="Liu X."/>
            <person name="Zhang Y."/>
            <person name="Hong G."/>
            <person name="Han B."/>
            <person name="Choisne N."/>
            <person name="Demange N."/>
            <person name="Orjeda G."/>
            <person name="Samain S."/>
            <person name="Cattolico L."/>
            <person name="Pelletier E."/>
            <person name="Couloux A."/>
            <person name="Segurens B."/>
            <person name="Wincker P."/>
            <person name="D'Hont A."/>
            <person name="Scarpelli C."/>
            <person name="Weissenbach J."/>
            <person name="Salanoubat M."/>
            <person name="Quetier F."/>
            <person name="Yu Y."/>
            <person name="Kim H.R."/>
            <person name="Rambo T."/>
            <person name="Currie J."/>
            <person name="Collura K."/>
            <person name="Luo M."/>
            <person name="Yang T."/>
            <person name="Ammiraju J.S.S."/>
            <person name="Engler F."/>
            <person name="Soderlund C."/>
            <person name="Wing R.A."/>
            <person name="Palmer L.E."/>
            <person name="de la Bastide M."/>
            <person name="Spiegel L."/>
            <person name="Nascimento L."/>
            <person name="Zutavern T."/>
            <person name="O'Shaughnessy A."/>
            <person name="Dike S."/>
            <person name="Dedhia N."/>
            <person name="Preston R."/>
            <person name="Balija V."/>
            <person name="McCombie W.R."/>
            <person name="Chow T."/>
            <person name="Chen H."/>
            <person name="Chung M."/>
            <person name="Chen C."/>
            <person name="Shaw J."/>
            <person name="Wu H."/>
            <person name="Hsiao K."/>
            <person name="Chao Y."/>
            <person name="Chu M."/>
            <person name="Cheng C."/>
            <person name="Hour A."/>
            <person name="Lee P."/>
            <person name="Lin S."/>
            <person name="Lin Y."/>
            <person name="Liou J."/>
            <person name="Liu S."/>
            <person name="Hsing Y."/>
            <person name="Raghuvanshi S."/>
            <person name="Mohanty A."/>
            <person name="Bharti A.K."/>
            <person name="Gaur A."/>
            <person name="Gupta V."/>
            <person name="Kumar D."/>
            <person name="Ravi V."/>
            <person name="Vij S."/>
            <person name="Kapur A."/>
            <person name="Khurana P."/>
            <person name="Khurana P."/>
            <person name="Khurana J.P."/>
            <person name="Tyagi A.K."/>
            <person name="Gaikwad K."/>
            <person name="Singh A."/>
            <person name="Dalal V."/>
            <person name="Srivastava S."/>
            <person name="Dixit A."/>
            <person name="Pal A.K."/>
            <person name="Ghazi I.A."/>
            <person name="Yadav M."/>
            <person name="Pandit A."/>
            <person name="Bhargava A."/>
            <person name="Sureshbabu K."/>
            <person name="Batra K."/>
            <person name="Sharma T.R."/>
            <person name="Mohapatra T."/>
            <person name="Singh N.K."/>
            <person name="Messing J."/>
            <person name="Nelson A.B."/>
            <person name="Fuks G."/>
            <person name="Kavchok S."/>
            <person name="Keizer G."/>
            <person name="Linton E."/>
            <person name="Llaca V."/>
            <person name="Song R."/>
            <person name="Tanyolac B."/>
            <person name="Young S."/>
            <person name="Ho-Il K."/>
            <person name="Hahn J.H."/>
            <person name="Sangsakoo G."/>
            <person name="Vanavichit A."/>
            <person name="de Mattos Luiz.A.T."/>
            <person name="Zimmer P.D."/>
            <person name="Malone G."/>
            <person name="Dellagostin O."/>
            <person name="de Oliveira A.C."/>
            <person name="Bevan M."/>
            <person name="Bancroft I."/>
            <person name="Minx P."/>
            <person name="Cordum H."/>
            <person name="Wilson R."/>
            <person name="Cheng Z."/>
            <person name="Jin W."/>
            <person name="Jiang J."/>
            <person name="Leong S.A."/>
            <person name="Iwama H."/>
            <person name="Gojobori T."/>
            <person name="Itoh T."/>
            <person name="Niimura Y."/>
            <person name="Fujii Y."/>
            <person name="Habara T."/>
            <person name="Sakai H."/>
            <person name="Sato Y."/>
            <person name="Wilson G."/>
            <person name="Kumar K."/>
            <person name="McCouch S."/>
            <person name="Juretic N."/>
            <person name="Hoen D."/>
            <person name="Wright S."/>
            <person name="Bruskiewich R."/>
            <person name="Bureau T."/>
            <person name="Miyao A."/>
            <person name="Hirochika H."/>
            <person name="Nishikawa T."/>
            <person name="Kadowaki K."/>
            <person name="Sugiura M."/>
            <person name="Burr B."/>
            <person name="Sasaki T."/>
        </authorList>
    </citation>
    <scope>NUCLEOTIDE SEQUENCE [LARGE SCALE GENOMIC DNA]</scope>
    <source>
        <strain evidence="15">cv. Nipponbare</strain>
    </source>
</reference>
<comment type="similarity">
    <text evidence="4">Belongs to the TPP enzyme family.</text>
</comment>
<evidence type="ECO:0000313" key="15">
    <source>
        <dbReference type="Proteomes" id="UP000000763"/>
    </source>
</evidence>
<evidence type="ECO:0000256" key="2">
    <source>
        <dbReference type="ARBA" id="ARBA00001920"/>
    </source>
</evidence>
<keyword evidence="9" id="KW-0460">Magnesium</keyword>
<dbReference type="GO" id="GO:0046872">
    <property type="term" value="F:metal ion binding"/>
    <property type="evidence" value="ECO:0007669"/>
    <property type="project" value="UniProtKB-KW"/>
</dbReference>
<dbReference type="EMBL" id="AC024594">
    <property type="protein sequence ID" value="AAK21348.1"/>
    <property type="molecule type" value="Genomic_DNA"/>
</dbReference>
<reference evidence="15" key="2">
    <citation type="journal article" date="2008" name="Nucleic Acids Res.">
        <title>The rice annotation project database (RAP-DB): 2008 update.</title>
        <authorList>
            <consortium name="The rice annotation project (RAP)"/>
        </authorList>
    </citation>
    <scope>GENOME REANNOTATION</scope>
    <source>
        <strain evidence="15">cv. Nipponbare</strain>
    </source>
</reference>
<dbReference type="FunFam" id="3.40.50.970:FF:000058">
    <property type="entry name" value="Putative pyruvate decarboxylase"/>
    <property type="match status" value="1"/>
</dbReference>
<keyword evidence="8" id="KW-0210">Decarboxylase</keyword>
<keyword evidence="14" id="KW-0670">Pyruvate</keyword>
<evidence type="ECO:0000256" key="10">
    <source>
        <dbReference type="ARBA" id="ARBA00023052"/>
    </source>
</evidence>
<dbReference type="PANTHER" id="PTHR43452:SF7">
    <property type="entry name" value="PYRUVATE DECARBOXYLASE 1"/>
    <property type="match status" value="1"/>
</dbReference>
<keyword evidence="7" id="KW-0479">Metal-binding</keyword>
<feature type="region of interest" description="Disordered" evidence="12">
    <location>
        <begin position="1"/>
        <end position="20"/>
    </location>
</feature>
<evidence type="ECO:0000259" key="13">
    <source>
        <dbReference type="Pfam" id="PF02776"/>
    </source>
</evidence>
<dbReference type="Proteomes" id="UP000000763">
    <property type="component" value="Chromosome 10"/>
</dbReference>
<evidence type="ECO:0000256" key="1">
    <source>
        <dbReference type="ARBA" id="ARBA00001041"/>
    </source>
</evidence>
<dbReference type="InterPro" id="IPR012110">
    <property type="entry name" value="PDC/IPDC-like"/>
</dbReference>
<evidence type="ECO:0000256" key="6">
    <source>
        <dbReference type="ARBA" id="ARBA00013202"/>
    </source>
</evidence>
<evidence type="ECO:0000256" key="5">
    <source>
        <dbReference type="ARBA" id="ARBA00011881"/>
    </source>
</evidence>
<dbReference type="EC" id="4.1.1.1" evidence="6"/>
<evidence type="ECO:0000256" key="9">
    <source>
        <dbReference type="ARBA" id="ARBA00022842"/>
    </source>
</evidence>
<comment type="cofactor">
    <cofactor evidence="2">
        <name>a metal cation</name>
        <dbReference type="ChEBI" id="CHEBI:25213"/>
    </cofactor>
</comment>
<evidence type="ECO:0000256" key="4">
    <source>
        <dbReference type="ARBA" id="ARBA00007812"/>
    </source>
</evidence>
<feature type="domain" description="Thiamine pyrophosphate enzyme N-terminal TPP-binding" evidence="13">
    <location>
        <begin position="24"/>
        <end position="93"/>
    </location>
</feature>
<comment type="subunit">
    <text evidence="5">Homotetramer.</text>
</comment>
<gene>
    <name evidence="14" type="primary">OSJNBa0093B11.15</name>
</gene>
<comment type="cofactor">
    <cofactor evidence="3">
        <name>thiamine diphosphate</name>
        <dbReference type="ChEBI" id="CHEBI:58937"/>
    </cofactor>
</comment>
<name>Q9AV51_ORYSJ</name>
<keyword evidence="11" id="KW-0456">Lyase</keyword>
<evidence type="ECO:0000313" key="14">
    <source>
        <dbReference type="EMBL" id="AAK21348.1"/>
    </source>
</evidence>
<dbReference type="InterPro" id="IPR029061">
    <property type="entry name" value="THDP-binding"/>
</dbReference>
<evidence type="ECO:0000256" key="3">
    <source>
        <dbReference type="ARBA" id="ARBA00001964"/>
    </source>
</evidence>
<dbReference type="Pfam" id="PF02776">
    <property type="entry name" value="TPP_enzyme_N"/>
    <property type="match status" value="1"/>
</dbReference>
<dbReference type="AlphaFoldDB" id="Q9AV51"/>
<proteinExistence type="inferred from homology"/>
<comment type="catalytic activity">
    <reaction evidence="1">
        <text>a 2-oxocarboxylate + H(+) = an aldehyde + CO2</text>
        <dbReference type="Rhea" id="RHEA:11628"/>
        <dbReference type="ChEBI" id="CHEBI:15378"/>
        <dbReference type="ChEBI" id="CHEBI:16526"/>
        <dbReference type="ChEBI" id="CHEBI:17478"/>
        <dbReference type="ChEBI" id="CHEBI:35179"/>
        <dbReference type="EC" id="4.1.1.1"/>
    </reaction>
</comment>
<keyword evidence="10" id="KW-0786">Thiamine pyrophosphate</keyword>
<dbReference type="GO" id="GO:0004737">
    <property type="term" value="F:pyruvate decarboxylase activity"/>
    <property type="evidence" value="ECO:0007669"/>
    <property type="project" value="UniProtKB-EC"/>
</dbReference>
<evidence type="ECO:0000256" key="7">
    <source>
        <dbReference type="ARBA" id="ARBA00022723"/>
    </source>
</evidence>
<organism evidence="14 15">
    <name type="scientific">Oryza sativa subsp. japonica</name>
    <name type="common">Rice</name>
    <dbReference type="NCBI Taxonomy" id="39947"/>
    <lineage>
        <taxon>Eukaryota</taxon>
        <taxon>Viridiplantae</taxon>
        <taxon>Streptophyta</taxon>
        <taxon>Embryophyta</taxon>
        <taxon>Tracheophyta</taxon>
        <taxon>Spermatophyta</taxon>
        <taxon>Magnoliopsida</taxon>
        <taxon>Liliopsida</taxon>
        <taxon>Poales</taxon>
        <taxon>Poaceae</taxon>
        <taxon>BOP clade</taxon>
        <taxon>Oryzoideae</taxon>
        <taxon>Oryzeae</taxon>
        <taxon>Oryzinae</taxon>
        <taxon>Oryza</taxon>
        <taxon>Oryza sativa</taxon>
    </lineage>
</organism>